<evidence type="ECO:0000259" key="1">
    <source>
        <dbReference type="Pfam" id="PF26621"/>
    </source>
</evidence>
<organism evidence="2 3">
    <name type="scientific">Chitinimonas prasina</name>
    <dbReference type="NCBI Taxonomy" id="1434937"/>
    <lineage>
        <taxon>Bacteria</taxon>
        <taxon>Pseudomonadati</taxon>
        <taxon>Pseudomonadota</taxon>
        <taxon>Betaproteobacteria</taxon>
        <taxon>Neisseriales</taxon>
        <taxon>Chitinibacteraceae</taxon>
        <taxon>Chitinimonas</taxon>
    </lineage>
</organism>
<name>A0ABQ5YIZ3_9NEIS</name>
<keyword evidence="3" id="KW-1185">Reference proteome</keyword>
<dbReference type="InterPro" id="IPR058511">
    <property type="entry name" value="DUF8198"/>
</dbReference>
<dbReference type="NCBIfam" id="NF047641">
    <property type="entry name" value="FFLEE_fam"/>
    <property type="match status" value="1"/>
</dbReference>
<reference evidence="3" key="1">
    <citation type="journal article" date="2019" name="Int. J. Syst. Evol. Microbiol.">
        <title>The Global Catalogue of Microorganisms (GCM) 10K type strain sequencing project: providing services to taxonomists for standard genome sequencing and annotation.</title>
        <authorList>
            <consortium name="The Broad Institute Genomics Platform"/>
            <consortium name="The Broad Institute Genome Sequencing Center for Infectious Disease"/>
            <person name="Wu L."/>
            <person name="Ma J."/>
        </authorList>
    </citation>
    <scope>NUCLEOTIDE SEQUENCE [LARGE SCALE GENOMIC DNA]</scope>
    <source>
        <strain evidence="3">NBRC 110044</strain>
    </source>
</reference>
<comment type="caution">
    <text evidence="2">The sequence shown here is derived from an EMBL/GenBank/DDBJ whole genome shotgun (WGS) entry which is preliminary data.</text>
</comment>
<dbReference type="RefSeq" id="WP_284197653.1">
    <property type="nucleotide sequence ID" value="NZ_BSOG01000005.1"/>
</dbReference>
<dbReference type="InterPro" id="IPR058063">
    <property type="entry name" value="FFLEE_fam"/>
</dbReference>
<sequence>MLATPDEEIVQSGLSRPRYLLARWQADRLAVTYADLRESERYAQATAFFLSDLYGPKDFSKRDQDGERIVGKMRALLPARAMAAIQSALHLNRLSHELDAAMAVQLFDEMGLQAIDAASYAEAYRRCGLEARREQIDLVDNLGHELDAVVQKPLVQLALKLAHGPAHMAGLGELQDFLERGVAAFLHMKGADEFLATIRERETRILERIAAREQDPFR</sequence>
<dbReference type="EMBL" id="BSOG01000005">
    <property type="protein sequence ID" value="GLR14576.1"/>
    <property type="molecule type" value="Genomic_DNA"/>
</dbReference>
<dbReference type="Proteomes" id="UP001156706">
    <property type="component" value="Unassembled WGS sequence"/>
</dbReference>
<dbReference type="Pfam" id="PF26621">
    <property type="entry name" value="DUF8198"/>
    <property type="match status" value="1"/>
</dbReference>
<evidence type="ECO:0000313" key="3">
    <source>
        <dbReference type="Proteomes" id="UP001156706"/>
    </source>
</evidence>
<feature type="domain" description="DUF8198" evidence="1">
    <location>
        <begin position="15"/>
        <end position="216"/>
    </location>
</feature>
<evidence type="ECO:0000313" key="2">
    <source>
        <dbReference type="EMBL" id="GLR14576.1"/>
    </source>
</evidence>
<gene>
    <name evidence="2" type="ORF">GCM10007907_33660</name>
</gene>
<protein>
    <recommendedName>
        <fullName evidence="1">DUF8198 domain-containing protein</fullName>
    </recommendedName>
</protein>
<proteinExistence type="predicted"/>
<accession>A0ABQ5YIZ3</accession>